<dbReference type="AlphaFoldDB" id="A0A2K1QP18"/>
<comment type="caution">
    <text evidence="2">The sequence shown here is derived from an EMBL/GenBank/DDBJ whole genome shotgun (WGS) entry which is preliminary data.</text>
</comment>
<evidence type="ECO:0000313" key="3">
    <source>
        <dbReference type="Proteomes" id="UP000243797"/>
    </source>
</evidence>
<dbReference type="EMBL" id="NKHZ01000057">
    <property type="protein sequence ID" value="PNS16593.1"/>
    <property type="molecule type" value="Genomic_DNA"/>
</dbReference>
<organism evidence="2 3">
    <name type="scientific">Sphaceloma murrayae</name>
    <dbReference type="NCBI Taxonomy" id="2082308"/>
    <lineage>
        <taxon>Eukaryota</taxon>
        <taxon>Fungi</taxon>
        <taxon>Dikarya</taxon>
        <taxon>Ascomycota</taxon>
        <taxon>Pezizomycotina</taxon>
        <taxon>Dothideomycetes</taxon>
        <taxon>Dothideomycetidae</taxon>
        <taxon>Myriangiales</taxon>
        <taxon>Elsinoaceae</taxon>
        <taxon>Sphaceloma</taxon>
    </lineage>
</organism>
<accession>A0A2K1QP18</accession>
<reference evidence="2 3" key="1">
    <citation type="submission" date="2017-06" db="EMBL/GenBank/DDBJ databases">
        <title>Draft genome sequence of a variant of Elsinoe murrayae.</title>
        <authorList>
            <person name="Cheng Q."/>
        </authorList>
    </citation>
    <scope>NUCLEOTIDE SEQUENCE [LARGE SCALE GENOMIC DNA]</scope>
    <source>
        <strain evidence="2 3">CQ-2017a</strain>
    </source>
</reference>
<protein>
    <submittedName>
        <fullName evidence="2">Uncharacterized protein</fullName>
    </submittedName>
</protein>
<feature type="region of interest" description="Disordered" evidence="1">
    <location>
        <begin position="105"/>
        <end position="133"/>
    </location>
</feature>
<dbReference type="OrthoDB" id="3877219at2759"/>
<evidence type="ECO:0000256" key="1">
    <source>
        <dbReference type="SAM" id="MobiDB-lite"/>
    </source>
</evidence>
<dbReference type="InParanoid" id="A0A2K1QP18"/>
<dbReference type="Proteomes" id="UP000243797">
    <property type="component" value="Unassembled WGS sequence"/>
</dbReference>
<name>A0A2K1QP18_9PEZI</name>
<gene>
    <name evidence="2" type="ORF">CAC42_93</name>
</gene>
<sequence length="197" mass="21013">MATAAPFLSPFLVHHSLLYPSAGLLSLTAAKLGPLTPPFLKTLAAKSTLSSAMLYRLLLSSVRNTRITPVATYLAYKSSGYADTGAISGVTISDFVSVWTPYNTGSGSGSGSRSGMGRKGRRGEEGKGMVKGKDKAKAKALVQDVKEGLTMGGTREETGLVVLEKEGRESRPARQSVKFEARRRHFCRQLGCEKSAL</sequence>
<proteinExistence type="predicted"/>
<keyword evidence="3" id="KW-1185">Reference proteome</keyword>
<feature type="compositionally biased region" description="Basic and acidic residues" evidence="1">
    <location>
        <begin position="122"/>
        <end position="133"/>
    </location>
</feature>
<evidence type="ECO:0000313" key="2">
    <source>
        <dbReference type="EMBL" id="PNS16593.1"/>
    </source>
</evidence>